<organism evidence="1">
    <name type="scientific">Solanum lycopersicum</name>
    <name type="common">Tomato</name>
    <name type="synonym">Lycopersicon esculentum</name>
    <dbReference type="NCBI Taxonomy" id="4081"/>
    <lineage>
        <taxon>Eukaryota</taxon>
        <taxon>Viridiplantae</taxon>
        <taxon>Streptophyta</taxon>
        <taxon>Embryophyta</taxon>
        <taxon>Tracheophyta</taxon>
        <taxon>Spermatophyta</taxon>
        <taxon>Magnoliopsida</taxon>
        <taxon>eudicotyledons</taxon>
        <taxon>Gunneridae</taxon>
        <taxon>Pentapetalae</taxon>
        <taxon>asterids</taxon>
        <taxon>lamiids</taxon>
        <taxon>Solanales</taxon>
        <taxon>Solanaceae</taxon>
        <taxon>Solanoideae</taxon>
        <taxon>Solaneae</taxon>
        <taxon>Solanum</taxon>
        <taxon>Solanum subgen. Lycopersicon</taxon>
    </lineage>
</organism>
<dbReference type="EnsemblPlants" id="Solyc06g042958.1.1">
    <property type="protein sequence ID" value="Solyc06g042958.1.1"/>
    <property type="gene ID" value="Solyc06g042958.1"/>
</dbReference>
<keyword evidence="2" id="KW-1185">Reference proteome</keyword>
<reference evidence="1" key="2">
    <citation type="submission" date="2019-01" db="UniProtKB">
        <authorList>
            <consortium name="EnsemblPlants"/>
        </authorList>
    </citation>
    <scope>IDENTIFICATION</scope>
    <source>
        <strain evidence="1">cv. Heinz 1706</strain>
    </source>
</reference>
<proteinExistence type="predicted"/>
<evidence type="ECO:0000313" key="2">
    <source>
        <dbReference type="Proteomes" id="UP000004994"/>
    </source>
</evidence>
<sequence>MFSPTGEVINYSSRERYFYDADDWKMCFSVKAHMEKLNDLKQTLSETHENIRLKISSLYF</sequence>
<accession>A0A3Q7GS08</accession>
<reference evidence="1" key="1">
    <citation type="journal article" date="2012" name="Nature">
        <title>The tomato genome sequence provides insights into fleshy fruit evolution.</title>
        <authorList>
            <consortium name="Tomato Genome Consortium"/>
        </authorList>
    </citation>
    <scope>NUCLEOTIDE SEQUENCE [LARGE SCALE GENOMIC DNA]</scope>
    <source>
        <strain evidence="1">cv. Heinz 1706</strain>
    </source>
</reference>
<dbReference type="AlphaFoldDB" id="A0A3Q7GS08"/>
<evidence type="ECO:0000313" key="1">
    <source>
        <dbReference type="EnsemblPlants" id="Solyc06g042958.1.1"/>
    </source>
</evidence>
<name>A0A3Q7GS08_SOLLC</name>
<dbReference type="InParanoid" id="A0A3Q7GS08"/>
<protein>
    <submittedName>
        <fullName evidence="1">Uncharacterized protein</fullName>
    </submittedName>
</protein>
<dbReference type="Proteomes" id="UP000004994">
    <property type="component" value="Chromosome 6"/>
</dbReference>
<dbReference type="Gramene" id="Solyc06g042958.1.1">
    <property type="protein sequence ID" value="Solyc06g042958.1.1"/>
    <property type="gene ID" value="Solyc06g042958.1"/>
</dbReference>